<protein>
    <submittedName>
        <fullName evidence="1">Uncharacterized protein</fullName>
    </submittedName>
</protein>
<comment type="caution">
    <text evidence="1">The sequence shown here is derived from an EMBL/GenBank/DDBJ whole genome shotgun (WGS) entry which is preliminary data.</text>
</comment>
<evidence type="ECO:0000313" key="2">
    <source>
        <dbReference type="Proteomes" id="UP000827721"/>
    </source>
</evidence>
<proteinExistence type="predicted"/>
<dbReference type="EMBL" id="JAFEMO010000014">
    <property type="protein sequence ID" value="KAH7548008.1"/>
    <property type="molecule type" value="Genomic_DNA"/>
</dbReference>
<keyword evidence="2" id="KW-1185">Reference proteome</keyword>
<evidence type="ECO:0000313" key="1">
    <source>
        <dbReference type="EMBL" id="KAH7548008.1"/>
    </source>
</evidence>
<dbReference type="Proteomes" id="UP000827721">
    <property type="component" value="Unassembled WGS sequence"/>
</dbReference>
<organism evidence="1 2">
    <name type="scientific">Xanthoceras sorbifolium</name>
    <dbReference type="NCBI Taxonomy" id="99658"/>
    <lineage>
        <taxon>Eukaryota</taxon>
        <taxon>Viridiplantae</taxon>
        <taxon>Streptophyta</taxon>
        <taxon>Embryophyta</taxon>
        <taxon>Tracheophyta</taxon>
        <taxon>Spermatophyta</taxon>
        <taxon>Magnoliopsida</taxon>
        <taxon>eudicotyledons</taxon>
        <taxon>Gunneridae</taxon>
        <taxon>Pentapetalae</taxon>
        <taxon>rosids</taxon>
        <taxon>malvids</taxon>
        <taxon>Sapindales</taxon>
        <taxon>Sapindaceae</taxon>
        <taxon>Xanthoceroideae</taxon>
        <taxon>Xanthoceras</taxon>
    </lineage>
</organism>
<gene>
    <name evidence="1" type="ORF">JRO89_XS14G0052300</name>
</gene>
<name>A0ABQ8H3X3_9ROSI</name>
<accession>A0ABQ8H3X3</accession>
<sequence length="80" mass="9426">MISYRSSLCCIFEDLTYSDLFCIFIATMDRFQEAGRYRNIEMFQIWHLSLVVVLSVLQKDIWSILVFPTKYLNLGSVYLG</sequence>
<reference evidence="1 2" key="1">
    <citation type="submission" date="2021-02" db="EMBL/GenBank/DDBJ databases">
        <title>Plant Genome Project.</title>
        <authorList>
            <person name="Zhang R.-G."/>
        </authorList>
    </citation>
    <scope>NUCLEOTIDE SEQUENCE [LARGE SCALE GENOMIC DNA]</scope>
    <source>
        <tissue evidence="1">Leaves</tissue>
    </source>
</reference>